<dbReference type="EMBL" id="JAHZSV010000043">
    <property type="protein sequence ID" value="MBW8201754.1"/>
    <property type="molecule type" value="Genomic_DNA"/>
</dbReference>
<sequence>MRKTILLKAIALLLIISSCSNDDGEDLIDFTVNFSSETVGTSEEDTTKEITLSFSRPASEAGTINVTYTGTNADYGTDFTTTPDGASGTIAVSVAAGDQNASFTFNKLSNAIEGSTKSVTFSIDSFDQTDWKQGAKASTLVSYTPVAATGGVVDTENGGSTIPNQVYFDFSSATQIAVQRDTWEIALYNGTENRVYLNSALAVSAVEITGETDLLAITEASDLPETMDLFTYSFISQQMEPVSVSTLAGLLEGLPVGYEQYGNLDEGISFTDNAEGTLEGTAFSEVSTTAEENYVYIVSLGYEIPTEPAETGSIATTGDHRGFMKVRILGDGSTYTIQYADLAETESYNEVTVSKDDAYNLTAFSLSNGETVSVEPTKAQWDINLSGVFAYYGSQGPIVAGLTYSDYVLHNTLGDVGLYQVTIEEGVSSYANFSMNDVDESAFVYDNRAVVGSGWRDAFGGVVNENVYYVLKDGDGNYYKFDFTAYTNTEGERGHYQFTYERL</sequence>
<dbReference type="Proteomes" id="UP001196136">
    <property type="component" value="Unassembled WGS sequence"/>
</dbReference>
<protein>
    <recommendedName>
        <fullName evidence="4">HmuY protein</fullName>
    </recommendedName>
</protein>
<keyword evidence="1" id="KW-0732">Signal</keyword>
<dbReference type="CDD" id="cd12105">
    <property type="entry name" value="HmuY"/>
    <property type="match status" value="1"/>
</dbReference>
<reference evidence="2 3" key="1">
    <citation type="submission" date="2021-08" db="EMBL/GenBank/DDBJ databases">
        <title>Muricauda profundi sp. nov., a marine bacterium isolated from deep seawater of the Mariana Trench.</title>
        <authorList>
            <person name="Wei Y."/>
        </authorList>
    </citation>
    <scope>NUCLEOTIDE SEQUENCE [LARGE SCALE GENOMIC DNA]</scope>
    <source>
        <strain evidence="2 3">W52</strain>
    </source>
</reference>
<evidence type="ECO:0008006" key="4">
    <source>
        <dbReference type="Google" id="ProtNLM"/>
    </source>
</evidence>
<organism evidence="2 3">
    <name type="scientific">Flagellimonas abyssi</name>
    <dbReference type="NCBI Taxonomy" id="2864871"/>
    <lineage>
        <taxon>Bacteria</taxon>
        <taxon>Pseudomonadati</taxon>
        <taxon>Bacteroidota</taxon>
        <taxon>Flavobacteriia</taxon>
        <taxon>Flavobacteriales</taxon>
        <taxon>Flavobacteriaceae</taxon>
        <taxon>Flagellimonas</taxon>
    </lineage>
</organism>
<evidence type="ECO:0000313" key="3">
    <source>
        <dbReference type="Proteomes" id="UP001196136"/>
    </source>
</evidence>
<name>A0ABS7EXP1_9FLAO</name>
<feature type="chain" id="PRO_5046859146" description="HmuY protein" evidence="1">
    <location>
        <begin position="22"/>
        <end position="503"/>
    </location>
</feature>
<evidence type="ECO:0000256" key="1">
    <source>
        <dbReference type="SAM" id="SignalP"/>
    </source>
</evidence>
<dbReference type="Pfam" id="PF14064">
    <property type="entry name" value="HmuY"/>
    <property type="match status" value="1"/>
</dbReference>
<evidence type="ECO:0000313" key="2">
    <source>
        <dbReference type="EMBL" id="MBW8201754.1"/>
    </source>
</evidence>
<comment type="caution">
    <text evidence="2">The sequence shown here is derived from an EMBL/GenBank/DDBJ whole genome shotgun (WGS) entry which is preliminary data.</text>
</comment>
<dbReference type="RefSeq" id="WP_220115055.1">
    <property type="nucleotide sequence ID" value="NZ_JAHZSV010000043.1"/>
</dbReference>
<dbReference type="PROSITE" id="PS51257">
    <property type="entry name" value="PROKAR_LIPOPROTEIN"/>
    <property type="match status" value="1"/>
</dbReference>
<proteinExistence type="predicted"/>
<dbReference type="InterPro" id="IPR025921">
    <property type="entry name" value="HmuY"/>
</dbReference>
<gene>
    <name evidence="2" type="ORF">K1F36_18175</name>
</gene>
<feature type="signal peptide" evidence="1">
    <location>
        <begin position="1"/>
        <end position="21"/>
    </location>
</feature>
<accession>A0ABS7EXP1</accession>
<keyword evidence="3" id="KW-1185">Reference proteome</keyword>